<keyword evidence="2" id="KW-0805">Transcription regulation</keyword>
<dbReference type="EMBL" id="JACTNZ010000013">
    <property type="protein sequence ID" value="KAG5514302.1"/>
    <property type="molecule type" value="Genomic_DNA"/>
</dbReference>
<evidence type="ECO:0000256" key="1">
    <source>
        <dbReference type="ARBA" id="ARBA00007692"/>
    </source>
</evidence>
<keyword evidence="2" id="KW-0806">Transcription termination</keyword>
<protein>
    <submittedName>
        <fullName evidence="4">Uncharacterized protein</fullName>
    </submittedName>
</protein>
<name>A0AAV6HP31_9ERIC</name>
<dbReference type="PANTHER" id="PTHR13068:SF133">
    <property type="entry name" value="MITOCHONDRIAL TRANSCRIPTION TERMINATION FACTOR FAMILY PROTEIN"/>
    <property type="match status" value="1"/>
</dbReference>
<dbReference type="GO" id="GO:0003676">
    <property type="term" value="F:nucleic acid binding"/>
    <property type="evidence" value="ECO:0007669"/>
    <property type="project" value="InterPro"/>
</dbReference>
<dbReference type="InterPro" id="IPR003690">
    <property type="entry name" value="MTERF"/>
</dbReference>
<gene>
    <name evidence="4" type="ORF">RHGRI_035642</name>
</gene>
<proteinExistence type="inferred from homology"/>
<accession>A0AAV6HP31</accession>
<dbReference type="InterPro" id="IPR038538">
    <property type="entry name" value="MTERF_sf"/>
</dbReference>
<reference evidence="4 5" key="1">
    <citation type="submission" date="2020-08" db="EMBL/GenBank/DDBJ databases">
        <title>Plant Genome Project.</title>
        <authorList>
            <person name="Zhang R.-G."/>
        </authorList>
    </citation>
    <scope>NUCLEOTIDE SEQUENCE [LARGE SCALE GENOMIC DNA]</scope>
    <source>
        <strain evidence="4">WSP0</strain>
        <tissue evidence="4">Leaf</tissue>
    </source>
</reference>
<dbReference type="PANTHER" id="PTHR13068">
    <property type="entry name" value="CGI-12 PROTEIN-RELATED"/>
    <property type="match status" value="1"/>
</dbReference>
<dbReference type="AlphaFoldDB" id="A0AAV6HP31"/>
<dbReference type="SMART" id="SM00733">
    <property type="entry name" value="Mterf"/>
    <property type="match status" value="6"/>
</dbReference>
<dbReference type="Pfam" id="PF02536">
    <property type="entry name" value="mTERF"/>
    <property type="match status" value="2"/>
</dbReference>
<comment type="caution">
    <text evidence="4">The sequence shown here is derived from an EMBL/GenBank/DDBJ whole genome shotgun (WGS) entry which is preliminary data.</text>
</comment>
<evidence type="ECO:0000256" key="3">
    <source>
        <dbReference type="ARBA" id="ARBA00022946"/>
    </source>
</evidence>
<dbReference type="Gene3D" id="1.25.70.10">
    <property type="entry name" value="Transcription termination factor 3, mitochondrial"/>
    <property type="match status" value="1"/>
</dbReference>
<keyword evidence="2" id="KW-0804">Transcription</keyword>
<keyword evidence="5" id="KW-1185">Reference proteome</keyword>
<dbReference type="GO" id="GO:0006353">
    <property type="term" value="P:DNA-templated transcription termination"/>
    <property type="evidence" value="ECO:0007669"/>
    <property type="project" value="UniProtKB-KW"/>
</dbReference>
<evidence type="ECO:0000256" key="2">
    <source>
        <dbReference type="ARBA" id="ARBA00022472"/>
    </source>
</evidence>
<sequence length="405" mass="45370">MSCKRLALVLLTKTRPSYDLPQKLLRSAIPNLVKSFSSKTRKTDEQYFTVSYLISSCGLSPQTALCASQKVNFRSAEQPDSVLTLLRNHGFSDTHISRLAKGCPAVLSSDPENTLLPKLEFFESIGITSADLAKVCSSYPTLLTTSLSNQIIPVYNYLKHVILLDDKQVGRSLKYSPRLFTTNLEKHIVPKIATLRELNVPASALSVLVTYTATVLLQNSKKFDKTVKEVVEMAPKPLNVTFVQLLKMMLGLSNSTWEHKMEVFRKCGWSEDDLQLALKKFPLCMSVSEKKITSAMDFLVNEMGWKPAAIAKVPSVLLFSVKRRTIPRCSVLKVLILKGLILKDVCLSTVLMRNDKYFLDRFVTKYAQDVPQLLDIFNGKVSLAELGLETEETCGRKTIVASRLH</sequence>
<organism evidence="4 5">
    <name type="scientific">Rhododendron griersonianum</name>
    <dbReference type="NCBI Taxonomy" id="479676"/>
    <lineage>
        <taxon>Eukaryota</taxon>
        <taxon>Viridiplantae</taxon>
        <taxon>Streptophyta</taxon>
        <taxon>Embryophyta</taxon>
        <taxon>Tracheophyta</taxon>
        <taxon>Spermatophyta</taxon>
        <taxon>Magnoliopsida</taxon>
        <taxon>eudicotyledons</taxon>
        <taxon>Gunneridae</taxon>
        <taxon>Pentapetalae</taxon>
        <taxon>asterids</taxon>
        <taxon>Ericales</taxon>
        <taxon>Ericaceae</taxon>
        <taxon>Ericoideae</taxon>
        <taxon>Rhodoreae</taxon>
        <taxon>Rhododendron</taxon>
    </lineage>
</organism>
<comment type="similarity">
    <text evidence="1">Belongs to the mTERF family.</text>
</comment>
<evidence type="ECO:0000313" key="5">
    <source>
        <dbReference type="Proteomes" id="UP000823749"/>
    </source>
</evidence>
<dbReference type="FunFam" id="1.25.70.10:FF:000001">
    <property type="entry name" value="Mitochondrial transcription termination factor-like"/>
    <property type="match status" value="1"/>
</dbReference>
<dbReference type="Proteomes" id="UP000823749">
    <property type="component" value="Chromosome 13"/>
</dbReference>
<keyword evidence="3" id="KW-0809">Transit peptide</keyword>
<evidence type="ECO:0000313" key="4">
    <source>
        <dbReference type="EMBL" id="KAG5514302.1"/>
    </source>
</evidence>